<sequence length="173" mass="19073">MRSCMTATIETPIVPGPIQGPTREEPLVEALVLDDYRSLVHLAYLILPPAISRVRRVAAAHAVVQRALPPDLQLPRELPYSLTAQRDVAVPATRHREFLRRRVVQEATRQAADRSLLARLGSVIAPADGLEFDPCTIRPDRTAIHRRCARGRRLTIATTLLLTAGVLVALLTS</sequence>
<evidence type="ECO:0000256" key="1">
    <source>
        <dbReference type="SAM" id="Phobius"/>
    </source>
</evidence>
<feature type="transmembrane region" description="Helical" evidence="1">
    <location>
        <begin position="154"/>
        <end position="172"/>
    </location>
</feature>
<keyword evidence="1" id="KW-1133">Transmembrane helix</keyword>
<name>A0A4Q7WYW0_9ACTN</name>
<keyword evidence="3" id="KW-1185">Reference proteome</keyword>
<keyword evidence="1" id="KW-0812">Transmembrane</keyword>
<accession>A0A4Q7WYW0</accession>
<dbReference type="EMBL" id="SHKR01000012">
    <property type="protein sequence ID" value="RZU15774.1"/>
    <property type="molecule type" value="Genomic_DNA"/>
</dbReference>
<proteinExistence type="predicted"/>
<comment type="caution">
    <text evidence="2">The sequence shown here is derived from an EMBL/GenBank/DDBJ whole genome shotgun (WGS) entry which is preliminary data.</text>
</comment>
<dbReference type="AlphaFoldDB" id="A0A4Q7WYW0"/>
<keyword evidence="1" id="KW-0472">Membrane</keyword>
<evidence type="ECO:0000313" key="2">
    <source>
        <dbReference type="EMBL" id="RZU15774.1"/>
    </source>
</evidence>
<dbReference type="Proteomes" id="UP000292027">
    <property type="component" value="Unassembled WGS sequence"/>
</dbReference>
<evidence type="ECO:0000313" key="3">
    <source>
        <dbReference type="Proteomes" id="UP000292027"/>
    </source>
</evidence>
<gene>
    <name evidence="2" type="ORF">EV645_3312</name>
</gene>
<organism evidence="2 3">
    <name type="scientific">Kribbella rubisoli</name>
    <dbReference type="NCBI Taxonomy" id="3075929"/>
    <lineage>
        <taxon>Bacteria</taxon>
        <taxon>Bacillati</taxon>
        <taxon>Actinomycetota</taxon>
        <taxon>Actinomycetes</taxon>
        <taxon>Propionibacteriales</taxon>
        <taxon>Kribbellaceae</taxon>
        <taxon>Kribbella</taxon>
    </lineage>
</organism>
<reference evidence="2 3" key="1">
    <citation type="journal article" date="2015" name="Stand. Genomic Sci.">
        <title>Genomic Encyclopedia of Bacterial and Archaeal Type Strains, Phase III: the genomes of soil and plant-associated and newly described type strains.</title>
        <authorList>
            <person name="Whitman W.B."/>
            <person name="Woyke T."/>
            <person name="Klenk H.P."/>
            <person name="Zhou Y."/>
            <person name="Lilburn T.G."/>
            <person name="Beck B.J."/>
            <person name="De Vos P."/>
            <person name="Vandamme P."/>
            <person name="Eisen J.A."/>
            <person name="Garrity G."/>
            <person name="Hugenholtz P."/>
            <person name="Kyrpides N.C."/>
        </authorList>
    </citation>
    <scope>NUCLEOTIDE SEQUENCE [LARGE SCALE GENOMIC DNA]</scope>
    <source>
        <strain evidence="2 3">VKM Ac-2540</strain>
    </source>
</reference>
<protein>
    <submittedName>
        <fullName evidence="2">Uncharacterized protein</fullName>
    </submittedName>
</protein>